<dbReference type="Pfam" id="PF00310">
    <property type="entry name" value="GATase_2"/>
    <property type="match status" value="1"/>
</dbReference>
<dbReference type="Pfam" id="PF04898">
    <property type="entry name" value="Glu_syn_central"/>
    <property type="match status" value="1"/>
</dbReference>
<evidence type="ECO:0000256" key="8">
    <source>
        <dbReference type="ARBA" id="ARBA00022962"/>
    </source>
</evidence>
<reference evidence="16 17" key="1">
    <citation type="submission" date="2018-03" db="EMBL/GenBank/DDBJ databases">
        <title>Draft Genome Sequences of the Obligatory Marine Myxobacteria Enhygromyxa salina SWB007.</title>
        <authorList>
            <person name="Poehlein A."/>
            <person name="Moghaddam J.A."/>
            <person name="Harms H."/>
            <person name="Alanjari M."/>
            <person name="Koenig G.M."/>
            <person name="Daniel R."/>
            <person name="Schaeberle T.F."/>
        </authorList>
    </citation>
    <scope>NUCLEOTIDE SEQUENCE [LARGE SCALE GENOMIC DNA]</scope>
    <source>
        <strain evidence="16 17">SWB007</strain>
    </source>
</reference>
<dbReference type="GO" id="GO:0004355">
    <property type="term" value="F:glutamate synthase (NADPH) activity"/>
    <property type="evidence" value="ECO:0007669"/>
    <property type="project" value="UniProtKB-EC"/>
</dbReference>
<keyword evidence="13" id="KW-0003">3Fe-4S</keyword>
<dbReference type="InterPro" id="IPR036485">
    <property type="entry name" value="Glu_synth_asu_C_sf"/>
</dbReference>
<keyword evidence="11" id="KW-0411">Iron-sulfur</keyword>
<evidence type="ECO:0000256" key="12">
    <source>
        <dbReference type="ARBA" id="ARBA00023164"/>
    </source>
</evidence>
<evidence type="ECO:0000256" key="7">
    <source>
        <dbReference type="ARBA" id="ARBA00022723"/>
    </source>
</evidence>
<evidence type="ECO:0000313" key="16">
    <source>
        <dbReference type="EMBL" id="PRQ08364.1"/>
    </source>
</evidence>
<dbReference type="CDD" id="cd02808">
    <property type="entry name" value="GltS_FMN"/>
    <property type="match status" value="1"/>
</dbReference>
<dbReference type="PROSITE" id="PS51278">
    <property type="entry name" value="GATASE_TYPE_2"/>
    <property type="match status" value="1"/>
</dbReference>
<dbReference type="GO" id="GO:0051538">
    <property type="term" value="F:3 iron, 4 sulfur cluster binding"/>
    <property type="evidence" value="ECO:0007669"/>
    <property type="project" value="UniProtKB-KW"/>
</dbReference>
<dbReference type="InterPro" id="IPR002489">
    <property type="entry name" value="Glu_synth_asu_C"/>
</dbReference>
<gene>
    <name evidence="16" type="primary">gltB</name>
    <name evidence="16" type="ORF">ENSA7_19910</name>
</gene>
<keyword evidence="9 16" id="KW-0560">Oxidoreductase</keyword>
<proteinExistence type="inferred from homology"/>
<dbReference type="SUPFAM" id="SSF69336">
    <property type="entry name" value="Alpha subunit of glutamate synthase, C-terminal domain"/>
    <property type="match status" value="1"/>
</dbReference>
<comment type="caution">
    <text evidence="16">The sequence shown here is derived from an EMBL/GenBank/DDBJ whole genome shotgun (WGS) entry which is preliminary data.</text>
</comment>
<feature type="domain" description="Glutamine amidotransferase type-2" evidence="15">
    <location>
        <begin position="21"/>
        <end position="396"/>
    </location>
</feature>
<keyword evidence="6" id="KW-0288">FMN</keyword>
<dbReference type="InterPro" id="IPR050711">
    <property type="entry name" value="ET-N_metabolism_enzyme"/>
</dbReference>
<evidence type="ECO:0000256" key="6">
    <source>
        <dbReference type="ARBA" id="ARBA00022643"/>
    </source>
</evidence>
<evidence type="ECO:0000256" key="3">
    <source>
        <dbReference type="ARBA" id="ARBA00009716"/>
    </source>
</evidence>
<dbReference type="InterPro" id="IPR006982">
    <property type="entry name" value="Glu_synth_centr_N"/>
</dbReference>
<evidence type="ECO:0000313" key="17">
    <source>
        <dbReference type="Proteomes" id="UP000238823"/>
    </source>
</evidence>
<dbReference type="InterPro" id="IPR029055">
    <property type="entry name" value="Ntn_hydrolases_N"/>
</dbReference>
<keyword evidence="12" id="KW-0314">Glutamate biosynthesis</keyword>
<dbReference type="Proteomes" id="UP000238823">
    <property type="component" value="Unassembled WGS sequence"/>
</dbReference>
<dbReference type="SUPFAM" id="SSF51395">
    <property type="entry name" value="FMN-linked oxidoreductases"/>
    <property type="match status" value="1"/>
</dbReference>
<comment type="cofactor">
    <cofactor evidence="2">
        <name>[3Fe-4S] cluster</name>
        <dbReference type="ChEBI" id="CHEBI:21137"/>
    </cofactor>
</comment>
<sequence length="1518" mass="162989">MSQGTKQRRFSIARPREHAACGVGFIAARDGVARREHLDRALTALAAVEHRGAVAADGRSSDGAGIMTDIPWALIGHEPGSVAVATLFLTAPDQRAAVLDVFEQTFAVFDLDILHYREVPTCPQVLGEIAAATAPEILQAIIQRPRACRTEPSFEARLYQAKQTTRTRLSELVGAGAPEPMFFTSLSSQTVVYKALTRAAELPAFYPDLLDPRFRTRFALFHRRFSTNTRSTWDKAQPFRLIAHNGEINTIAGNRSWSYSREQALGLAPNELLTHRDVSDSGNLNEQVEALRVRSSIPQIEDILAITIPVAGIRNDFYSFWGRAMEPWDGPALITWADGRGVGARLDRNGFRPARWTMTEQVFVLASEAGIFALDPAAIESQGTVPAGSGVKVELDSGEVHFRDPSVSRENHGARFDARLVDFPAELASPSEEPQRLSVRARGALFGLTVEEHAKVLRPMIEGGREAIGSMGDTARPALFSALPRSLYDYFFQTFAQVTNPPLDYIRERSVTDLSTYLGQRPNIFAAKELLPQAPGLRLATPVLSLAQMAWVRRLRDSVPRDLRPSEPRIRAREIDICVAAEALEREGGAALEAALEAIAEQTLAAAAGGRAIVILSDRKASHERPPIPSLLALRAAVVALNREGLRLGSSIVLDTGDVRTTHQLACAVGFGATAVCPYLACELARESADASAERADEREAQLCRALDNGLLKIMSKMGISVVRSYQSAKLFTSFGLAQGLLDRLFPGLDSPIGGLDLPELAADMLRTRAAAAATAGAGAELLPSNYLLKEHPRGHAGEAHSMTAARSKLVHRLTRKLAGPRDLDGDAIDWRAYLEAGEQGDPVNLRQLLELRPVGPELTVDEVEDRRAILARFGSGAMSFGAISAEAQRDVFLAMRRIGGRSNSGEGGENPWYFVDGTTATTKQVASGRFGVDAEYLVTGEEIEIKIAQGAKPGEGGQLMGIKVDAAIAQARHAGVGVDLISPPPLHDIYSIEDLKQLIYELRAVNPSARIGVKLVSGVDIGTIAVGVVKAGADVIQISGGDGGTGAAPLSSMKHAGLTWELGLAEVHQALAANGLRERVTLRVDGGLHSGFDVIVAAALGAEEFGFGKLLLVAQGCIMARICEKNRCPRGIATHDPKFKAKYQGSPEAIVAVLERLADEVRERLAALGVNSLRELLGRSEALRPAGRHRELMARRGIDLARLLEGPELRADAPARAWPERSRDDDESMSVLDRRLLAEVLPALERGESVRARYAIATTDRATLARLAGELADRAHAARMRSLEQRPRTLADPDRACYLPAPGSATLEFEGSAGQGFACFLVQGLEVALIGEANDSVAKGMSGGSVTVVPPAAARFVAEDNLLIGNCALYGATGGSLYLRGRAGDRFAVRNSGAEAVLEGAGLHACEYMTGGRVAILGPIGDNAGAGMTGGVLYLRSSEVLRINADYLEVHALDEDPDAEAELQGMLERHLARTGSATAAAVLGDWARAKRGFVVARERERRPRTVDAPIRPTGSDR</sequence>
<evidence type="ECO:0000256" key="1">
    <source>
        <dbReference type="ARBA" id="ARBA00001917"/>
    </source>
</evidence>
<dbReference type="Gene3D" id="2.160.20.60">
    <property type="entry name" value="Glutamate synthase, alpha subunit, C-terminal domain"/>
    <property type="match status" value="1"/>
</dbReference>
<organism evidence="16 17">
    <name type="scientific">Enhygromyxa salina</name>
    <dbReference type="NCBI Taxonomy" id="215803"/>
    <lineage>
        <taxon>Bacteria</taxon>
        <taxon>Pseudomonadati</taxon>
        <taxon>Myxococcota</taxon>
        <taxon>Polyangia</taxon>
        <taxon>Nannocystales</taxon>
        <taxon>Nannocystaceae</taxon>
        <taxon>Enhygromyxa</taxon>
    </lineage>
</organism>
<evidence type="ECO:0000256" key="11">
    <source>
        <dbReference type="ARBA" id="ARBA00023014"/>
    </source>
</evidence>
<keyword evidence="10" id="KW-0408">Iron</keyword>
<dbReference type="EC" id="1.4.1.13" evidence="16"/>
<evidence type="ECO:0000256" key="5">
    <source>
        <dbReference type="ARBA" id="ARBA00022630"/>
    </source>
</evidence>
<comment type="similarity">
    <text evidence="3">Belongs to the glutamate synthase family.</text>
</comment>
<protein>
    <submittedName>
        <fullName evidence="16">Glutamate synthase [NADPH] large chain</fullName>
        <ecNumber evidence="16">1.4.1.13</ecNumber>
    </submittedName>
</protein>
<evidence type="ECO:0000259" key="15">
    <source>
        <dbReference type="PROSITE" id="PS51278"/>
    </source>
</evidence>
<dbReference type="RefSeq" id="WP_106089005.1">
    <property type="nucleotide sequence ID" value="NZ_PVNL01000042.1"/>
</dbReference>
<dbReference type="InterPro" id="IPR013785">
    <property type="entry name" value="Aldolase_TIM"/>
</dbReference>
<dbReference type="PANTHER" id="PTHR11938">
    <property type="entry name" value="FAD NADPH DEHYDROGENASE/OXIDOREDUCTASE"/>
    <property type="match status" value="1"/>
</dbReference>
<dbReference type="InterPro" id="IPR002932">
    <property type="entry name" value="Glu_synthdom"/>
</dbReference>
<dbReference type="InterPro" id="IPR017932">
    <property type="entry name" value="GATase_2_dom"/>
</dbReference>
<dbReference type="Gene3D" id="3.20.20.70">
    <property type="entry name" value="Aldolase class I"/>
    <property type="match status" value="2"/>
</dbReference>
<accession>A0A2S9YTE7</accession>
<evidence type="ECO:0000256" key="2">
    <source>
        <dbReference type="ARBA" id="ARBA00001927"/>
    </source>
</evidence>
<evidence type="ECO:0000256" key="14">
    <source>
        <dbReference type="ARBA" id="ARBA00029440"/>
    </source>
</evidence>
<dbReference type="NCBIfam" id="NF008730">
    <property type="entry name" value="PRK11750.1"/>
    <property type="match status" value="1"/>
</dbReference>
<keyword evidence="7" id="KW-0479">Metal-binding</keyword>
<dbReference type="GO" id="GO:0019676">
    <property type="term" value="P:ammonia assimilation cycle"/>
    <property type="evidence" value="ECO:0007669"/>
    <property type="project" value="TreeGrafter"/>
</dbReference>
<dbReference type="OrthoDB" id="9758182at2"/>
<evidence type="ECO:0000256" key="10">
    <source>
        <dbReference type="ARBA" id="ARBA00023004"/>
    </source>
</evidence>
<evidence type="ECO:0000256" key="4">
    <source>
        <dbReference type="ARBA" id="ARBA00022605"/>
    </source>
</evidence>
<name>A0A2S9YTE7_9BACT</name>
<dbReference type="EMBL" id="PVNL01000042">
    <property type="protein sequence ID" value="PRQ08364.1"/>
    <property type="molecule type" value="Genomic_DNA"/>
</dbReference>
<dbReference type="SUPFAM" id="SSF56235">
    <property type="entry name" value="N-terminal nucleophile aminohydrolases (Ntn hydrolases)"/>
    <property type="match status" value="1"/>
</dbReference>
<dbReference type="GO" id="GO:0046872">
    <property type="term" value="F:metal ion binding"/>
    <property type="evidence" value="ECO:0007669"/>
    <property type="project" value="UniProtKB-KW"/>
</dbReference>
<dbReference type="Pfam" id="PF01493">
    <property type="entry name" value="GXGXG"/>
    <property type="match status" value="1"/>
</dbReference>
<keyword evidence="4" id="KW-0028">Amino-acid biosynthesis</keyword>
<dbReference type="Gene3D" id="3.60.20.10">
    <property type="entry name" value="Glutamine Phosphoribosylpyrophosphate, subunit 1, domain 1"/>
    <property type="match status" value="1"/>
</dbReference>
<keyword evidence="8" id="KW-0315">Glutamine amidotransferase</keyword>
<evidence type="ECO:0000256" key="13">
    <source>
        <dbReference type="ARBA" id="ARBA00023291"/>
    </source>
</evidence>
<comment type="pathway">
    <text evidence="14">Amino-acid biosynthesis.</text>
</comment>
<comment type="cofactor">
    <cofactor evidence="1">
        <name>FMN</name>
        <dbReference type="ChEBI" id="CHEBI:58210"/>
    </cofactor>
</comment>
<keyword evidence="5" id="KW-0285">Flavoprotein</keyword>
<evidence type="ECO:0000256" key="9">
    <source>
        <dbReference type="ARBA" id="ARBA00023002"/>
    </source>
</evidence>
<dbReference type="Pfam" id="PF01645">
    <property type="entry name" value="Glu_synthase"/>
    <property type="match status" value="1"/>
</dbReference>
<dbReference type="GO" id="GO:0006537">
    <property type="term" value="P:glutamate biosynthetic process"/>
    <property type="evidence" value="ECO:0007669"/>
    <property type="project" value="UniProtKB-KW"/>
</dbReference>
<dbReference type="PANTHER" id="PTHR11938:SF133">
    <property type="entry name" value="GLUTAMATE SYNTHASE (NADH)"/>
    <property type="match status" value="1"/>
</dbReference>